<dbReference type="InterPro" id="IPR045214">
    <property type="entry name" value="Surf1/Surf4"/>
</dbReference>
<dbReference type="PANTHER" id="PTHR23427:SF2">
    <property type="entry name" value="SURFEIT LOCUS PROTEIN 1"/>
    <property type="match status" value="1"/>
</dbReference>
<dbReference type="PANTHER" id="PTHR23427">
    <property type="entry name" value="SURFEIT LOCUS PROTEIN"/>
    <property type="match status" value="1"/>
</dbReference>
<comment type="similarity">
    <text evidence="5">Belongs to the SURF1 family.</text>
</comment>
<keyword evidence="8" id="KW-1185">Reference proteome</keyword>
<evidence type="ECO:0000313" key="7">
    <source>
        <dbReference type="EMBL" id="KAK1652314.1"/>
    </source>
</evidence>
<dbReference type="PROSITE" id="PS50895">
    <property type="entry name" value="SURF1"/>
    <property type="match status" value="1"/>
</dbReference>
<evidence type="ECO:0000256" key="6">
    <source>
        <dbReference type="SAM" id="MobiDB-lite"/>
    </source>
</evidence>
<dbReference type="Proteomes" id="UP001231189">
    <property type="component" value="Unassembled WGS sequence"/>
</dbReference>
<keyword evidence="2" id="KW-0812">Transmembrane</keyword>
<keyword evidence="4" id="KW-0472">Membrane</keyword>
<dbReference type="EMBL" id="JAUUTY010000004">
    <property type="protein sequence ID" value="KAK1652314.1"/>
    <property type="molecule type" value="Genomic_DNA"/>
</dbReference>
<evidence type="ECO:0000313" key="8">
    <source>
        <dbReference type="Proteomes" id="UP001231189"/>
    </source>
</evidence>
<keyword evidence="5" id="KW-0496">Mitochondrion</keyword>
<keyword evidence="5" id="KW-0999">Mitochondrion inner membrane</keyword>
<evidence type="ECO:0000256" key="3">
    <source>
        <dbReference type="ARBA" id="ARBA00022989"/>
    </source>
</evidence>
<comment type="subcellular location">
    <subcellularLocation>
        <location evidence="1">Membrane</location>
    </subcellularLocation>
    <subcellularLocation>
        <location evidence="5">Mitochondrion inner membrane</location>
        <topology evidence="5">Multi-pass membrane protein</topology>
    </subcellularLocation>
</comment>
<reference evidence="7" key="1">
    <citation type="submission" date="2023-07" db="EMBL/GenBank/DDBJ databases">
        <title>A chromosome-level genome assembly of Lolium multiflorum.</title>
        <authorList>
            <person name="Chen Y."/>
            <person name="Copetti D."/>
            <person name="Kolliker R."/>
            <person name="Studer B."/>
        </authorList>
    </citation>
    <scope>NUCLEOTIDE SEQUENCE</scope>
    <source>
        <strain evidence="7">02402/16</strain>
        <tissue evidence="7">Leaf</tissue>
    </source>
</reference>
<feature type="region of interest" description="Disordered" evidence="6">
    <location>
        <begin position="17"/>
        <end position="49"/>
    </location>
</feature>
<dbReference type="Pfam" id="PF02104">
    <property type="entry name" value="SURF1"/>
    <property type="match status" value="1"/>
</dbReference>
<dbReference type="InterPro" id="IPR002994">
    <property type="entry name" value="Surf1/Shy1"/>
</dbReference>
<dbReference type="GO" id="GO:0005743">
    <property type="term" value="C:mitochondrial inner membrane"/>
    <property type="evidence" value="ECO:0007669"/>
    <property type="project" value="UniProtKB-SubCell"/>
</dbReference>
<proteinExistence type="inferred from homology"/>
<protein>
    <recommendedName>
        <fullName evidence="5">SURF1-like protein</fullName>
    </recommendedName>
</protein>
<comment type="caution">
    <text evidence="7">The sequence shown here is derived from an EMBL/GenBank/DDBJ whole genome shotgun (WGS) entry which is preliminary data.</text>
</comment>
<dbReference type="CDD" id="cd06662">
    <property type="entry name" value="SURF1"/>
    <property type="match status" value="1"/>
</dbReference>
<name>A0AAD8SIK6_LOLMU</name>
<evidence type="ECO:0000256" key="2">
    <source>
        <dbReference type="ARBA" id="ARBA00022692"/>
    </source>
</evidence>
<evidence type="ECO:0000256" key="4">
    <source>
        <dbReference type="ARBA" id="ARBA00023136"/>
    </source>
</evidence>
<keyword evidence="3" id="KW-1133">Transmembrane helix</keyword>
<gene>
    <name evidence="7" type="ORF">QYE76_070119</name>
</gene>
<accession>A0AAD8SIK6</accession>
<sequence length="371" mass="41687">MAAAAAALSKTLGRRLRGSGHRLLPSRPCASHAAQPPPPPAAAPAAPGLRSHSLRKCLQSICGIKPPPRSNQIRFQRAGAGTEASAWSKLFLFAPGAITFGLGTWQLFRRQEKKEMLDYRTRRLEMEPVPWNETVSSAALRDPAELEFRKVVCEGDFDEEKSVFIGPRSRSISGVTENGYYVITPLKPRLTEPGSLQLPILVNRGWVPRGWREKNIRDHQDFGETLDVKEADEKTDEKGTWWKFWSKKPEVSPEIEKPVKPPVRVIGVIRGSENPSIFVPPNEPMNGQWFYVDIPMIARACGLPENTVYIEDVNEDISATNPYPLPKDVNGLIHHSVMPDDHLKYTFTWYTLSAAVTYMASKRIKPKKMRL</sequence>
<evidence type="ECO:0000256" key="1">
    <source>
        <dbReference type="ARBA" id="ARBA00004370"/>
    </source>
</evidence>
<comment type="function">
    <text evidence="5">Probably involved in the biogenesis of the COX complex.</text>
</comment>
<evidence type="ECO:0000256" key="5">
    <source>
        <dbReference type="RuleBase" id="RU363076"/>
    </source>
</evidence>
<dbReference type="AlphaFoldDB" id="A0AAD8SIK6"/>
<organism evidence="7 8">
    <name type="scientific">Lolium multiflorum</name>
    <name type="common">Italian ryegrass</name>
    <name type="synonym">Lolium perenne subsp. multiflorum</name>
    <dbReference type="NCBI Taxonomy" id="4521"/>
    <lineage>
        <taxon>Eukaryota</taxon>
        <taxon>Viridiplantae</taxon>
        <taxon>Streptophyta</taxon>
        <taxon>Embryophyta</taxon>
        <taxon>Tracheophyta</taxon>
        <taxon>Spermatophyta</taxon>
        <taxon>Magnoliopsida</taxon>
        <taxon>Liliopsida</taxon>
        <taxon>Poales</taxon>
        <taxon>Poaceae</taxon>
        <taxon>BOP clade</taxon>
        <taxon>Pooideae</taxon>
        <taxon>Poodae</taxon>
        <taxon>Poeae</taxon>
        <taxon>Poeae Chloroplast Group 2 (Poeae type)</taxon>
        <taxon>Loliodinae</taxon>
        <taxon>Loliinae</taxon>
        <taxon>Lolium</taxon>
    </lineage>
</organism>